<reference evidence="3 4" key="1">
    <citation type="submission" date="2017-05" db="EMBL/GenBank/DDBJ databases">
        <title>Vagococcus spp. assemblies.</title>
        <authorList>
            <person name="Gulvik C.A."/>
        </authorList>
    </citation>
    <scope>NUCLEOTIDE SEQUENCE [LARGE SCALE GENOMIC DNA]</scope>
    <source>
        <strain evidence="3 4">SS1714</strain>
    </source>
</reference>
<dbReference type="EMBL" id="NGKB01000004">
    <property type="protein sequence ID" value="RSU15841.1"/>
    <property type="molecule type" value="Genomic_DNA"/>
</dbReference>
<feature type="chain" id="PRO_5019336113" description="SCP domain-containing protein" evidence="2">
    <location>
        <begin position="25"/>
        <end position="850"/>
    </location>
</feature>
<feature type="coiled-coil region" evidence="1">
    <location>
        <begin position="443"/>
        <end position="479"/>
    </location>
</feature>
<evidence type="ECO:0008006" key="5">
    <source>
        <dbReference type="Google" id="ProtNLM"/>
    </source>
</evidence>
<name>A0A430B6A2_9ENTE</name>
<proteinExistence type="predicted"/>
<dbReference type="AlphaFoldDB" id="A0A430B6A2"/>
<evidence type="ECO:0000256" key="2">
    <source>
        <dbReference type="SAM" id="SignalP"/>
    </source>
</evidence>
<sequence length="850" mass="96853">MKKVKFYLVVSGLFLSVSVGSVYAEELKIPEIGEDEVEITSLDVANYSLAESSSEAVYLPKKELAKVKSLQEKYKKEVTYYANDMFTEYPVFENGTYKLGKFNKEALISVEKQLNFYRNLAGLSSIPLTEKDTEFAQHGAIGLAATNQFTHYLGEYDKPADMPQSFWDIATSATESSNLHYFSGTGYWYSLNYVLDSFMEDSGSNNRQTGHRAHIMGLPITSFGVGYASNSATYSSLYPNLNYGTIDSHYSKDFVTQWPSSGYFPIQTYNKQSSTNMRWSVFFNTKEYEVGDNVSVEIKNNKTGQKMNVVDDSNGGELTAFNSDSGYYSLGGYAIVNFKPNDNFKIEKNTEYTVKVAGMLRDGRPSNYEYKIHMIDVEGEYRDEELLVKELEAYKVSSKAALKNYKNPKEYRQTQQNELIAILNEANSKIEASKDKAAVDVIVKASKNRIDKIKTNKELTEAENQLNKKELENYKITSKKALSSYKNLANYRSAQQNEIKTILNEANGKIETAKDKASIDTVLKTSKAKMDAVKTNQQLTEAEKELTAKELTNYKEKSKKILSGYKNPNDYKEEQKQELAKILSETNQKINKASSKLEVDSISKEAKIRLDKVKTNKAEGPYIEDGRFVTISKKGYSTWSNFNWKKRNESTKLLNKTYQARGKYIHNNGSTYLSLYDNQGKWQGYINEKAVKAGSGKQGAYINDGRYVTISKSNYDVWSNFSWKRKIKSKSIFNKTYQVKGRYEHFNGSTYYSLYDSKGKWQGYINSNATKMGQGKQGAYISDGRKVKVTKTNYNTWSNFNWKKRHSSKDIAGKTFIARGKYNHINGSTYYSLYDNKGKWYGYISQHAVK</sequence>
<dbReference type="InterPro" id="IPR035940">
    <property type="entry name" value="CAP_sf"/>
</dbReference>
<gene>
    <name evidence="3" type="ORF">CBF28_05250</name>
</gene>
<feature type="signal peptide" evidence="2">
    <location>
        <begin position="1"/>
        <end position="24"/>
    </location>
</feature>
<keyword evidence="2" id="KW-0732">Signal</keyword>
<comment type="caution">
    <text evidence="3">The sequence shown here is derived from an EMBL/GenBank/DDBJ whole genome shotgun (WGS) entry which is preliminary data.</text>
</comment>
<dbReference type="GeneID" id="95581701"/>
<dbReference type="OrthoDB" id="2173042at2"/>
<organism evidence="3 4">
    <name type="scientific">Vagococcus carniphilus</name>
    <dbReference type="NCBI Taxonomy" id="218144"/>
    <lineage>
        <taxon>Bacteria</taxon>
        <taxon>Bacillati</taxon>
        <taxon>Bacillota</taxon>
        <taxon>Bacilli</taxon>
        <taxon>Lactobacillales</taxon>
        <taxon>Enterococcaceae</taxon>
        <taxon>Vagococcus</taxon>
    </lineage>
</organism>
<evidence type="ECO:0000313" key="4">
    <source>
        <dbReference type="Proteomes" id="UP000288028"/>
    </source>
</evidence>
<dbReference type="Gene3D" id="3.40.33.10">
    <property type="entry name" value="CAP"/>
    <property type="match status" value="1"/>
</dbReference>
<protein>
    <recommendedName>
        <fullName evidence="5">SCP domain-containing protein</fullName>
    </recommendedName>
</protein>
<keyword evidence="4" id="KW-1185">Reference proteome</keyword>
<evidence type="ECO:0000313" key="3">
    <source>
        <dbReference type="EMBL" id="RSU15841.1"/>
    </source>
</evidence>
<accession>A0A430B6A2</accession>
<dbReference type="RefSeq" id="WP_126792684.1">
    <property type="nucleotide sequence ID" value="NZ_CP060720.1"/>
</dbReference>
<evidence type="ECO:0000256" key="1">
    <source>
        <dbReference type="SAM" id="Coils"/>
    </source>
</evidence>
<keyword evidence="1" id="KW-0175">Coiled coil</keyword>
<dbReference type="Proteomes" id="UP000288028">
    <property type="component" value="Unassembled WGS sequence"/>
</dbReference>